<dbReference type="AlphaFoldDB" id="A0AAW1TDD8"/>
<reference evidence="13 14" key="1">
    <citation type="journal article" date="2024" name="Nat. Commun.">
        <title>Phylogenomics reveals the evolutionary origins of lichenization in chlorophyte algae.</title>
        <authorList>
            <person name="Puginier C."/>
            <person name="Libourel C."/>
            <person name="Otte J."/>
            <person name="Skaloud P."/>
            <person name="Haon M."/>
            <person name="Grisel S."/>
            <person name="Petersen M."/>
            <person name="Berrin J.G."/>
            <person name="Delaux P.M."/>
            <person name="Dal Grande F."/>
            <person name="Keller J."/>
        </authorList>
    </citation>
    <scope>NUCLEOTIDE SEQUENCE [LARGE SCALE GENOMIC DNA]</scope>
    <source>
        <strain evidence="13 14">SAG 2523</strain>
    </source>
</reference>
<keyword evidence="9 11" id="KW-0226">DNA condensation</keyword>
<evidence type="ECO:0000256" key="6">
    <source>
        <dbReference type="ARBA" id="ARBA00022490"/>
    </source>
</evidence>
<evidence type="ECO:0000256" key="3">
    <source>
        <dbReference type="ARBA" id="ARBA00009471"/>
    </source>
</evidence>
<comment type="function">
    <text evidence="11">Regulatory subunit of the condensin complex, a complex required for conversion of interphase chromatin into mitotic-like condense chromosomes.</text>
</comment>
<evidence type="ECO:0000256" key="10">
    <source>
        <dbReference type="ARBA" id="ARBA00023306"/>
    </source>
</evidence>
<accession>A0AAW1TDD8</accession>
<feature type="compositionally biased region" description="Basic and acidic residues" evidence="12">
    <location>
        <begin position="42"/>
        <end position="52"/>
    </location>
</feature>
<feature type="compositionally biased region" description="Low complexity" evidence="12">
    <location>
        <begin position="406"/>
        <end position="421"/>
    </location>
</feature>
<feature type="compositionally biased region" description="Low complexity" evidence="12">
    <location>
        <begin position="431"/>
        <end position="446"/>
    </location>
</feature>
<name>A0AAW1TDD8_9CHLO</name>
<feature type="region of interest" description="Disordered" evidence="12">
    <location>
        <begin position="1"/>
        <end position="117"/>
    </location>
</feature>
<keyword evidence="5" id="KW-0158">Chromosome</keyword>
<feature type="compositionally biased region" description="Basic residues" evidence="12">
    <location>
        <begin position="541"/>
        <end position="550"/>
    </location>
</feature>
<feature type="compositionally biased region" description="Polar residues" evidence="12">
    <location>
        <begin position="626"/>
        <end position="635"/>
    </location>
</feature>
<keyword evidence="6" id="KW-0963">Cytoplasm</keyword>
<keyword evidence="14" id="KW-1185">Reference proteome</keyword>
<feature type="region of interest" description="Disordered" evidence="12">
    <location>
        <begin position="619"/>
        <end position="672"/>
    </location>
</feature>
<keyword evidence="10 11" id="KW-0131">Cell cycle</keyword>
<feature type="region of interest" description="Disordered" evidence="12">
    <location>
        <begin position="522"/>
        <end position="550"/>
    </location>
</feature>
<evidence type="ECO:0000313" key="13">
    <source>
        <dbReference type="EMBL" id="KAK9866833.1"/>
    </source>
</evidence>
<evidence type="ECO:0000256" key="5">
    <source>
        <dbReference type="ARBA" id="ARBA00022454"/>
    </source>
</evidence>
<evidence type="ECO:0000256" key="12">
    <source>
        <dbReference type="SAM" id="MobiDB-lite"/>
    </source>
</evidence>
<proteinExistence type="inferred from homology"/>
<feature type="region of interest" description="Disordered" evidence="12">
    <location>
        <begin position="205"/>
        <end position="248"/>
    </location>
</feature>
<feature type="compositionally biased region" description="Low complexity" evidence="12">
    <location>
        <begin position="53"/>
        <end position="67"/>
    </location>
</feature>
<evidence type="ECO:0000256" key="11">
    <source>
        <dbReference type="PIRNR" id="PIRNR017126"/>
    </source>
</evidence>
<dbReference type="GO" id="GO:0003682">
    <property type="term" value="F:chromatin binding"/>
    <property type="evidence" value="ECO:0007669"/>
    <property type="project" value="TreeGrafter"/>
</dbReference>
<evidence type="ECO:0000313" key="14">
    <source>
        <dbReference type="Proteomes" id="UP001485043"/>
    </source>
</evidence>
<dbReference type="GO" id="GO:0005737">
    <property type="term" value="C:cytoplasm"/>
    <property type="evidence" value="ECO:0007669"/>
    <property type="project" value="UniProtKB-SubCell"/>
</dbReference>
<dbReference type="InterPro" id="IPR022816">
    <property type="entry name" value="Condensin_barren_su2"/>
</dbReference>
<feature type="compositionally biased region" description="Low complexity" evidence="12">
    <location>
        <begin position="524"/>
        <end position="540"/>
    </location>
</feature>
<keyword evidence="8 11" id="KW-0498">Mitosis</keyword>
<gene>
    <name evidence="13" type="ORF">WJX84_006304</name>
</gene>
<protein>
    <recommendedName>
        <fullName evidence="4 11">Condensin complex subunit 2</fullName>
    </recommendedName>
</protein>
<dbReference type="EMBL" id="JALJOV010000130">
    <property type="protein sequence ID" value="KAK9866833.1"/>
    <property type="molecule type" value="Genomic_DNA"/>
</dbReference>
<dbReference type="PIRSF" id="PIRSF017126">
    <property type="entry name" value="Condensin_H"/>
    <property type="match status" value="1"/>
</dbReference>
<feature type="compositionally biased region" description="Acidic residues" evidence="12">
    <location>
        <begin position="213"/>
        <end position="226"/>
    </location>
</feature>
<evidence type="ECO:0000256" key="1">
    <source>
        <dbReference type="ARBA" id="ARBA00004286"/>
    </source>
</evidence>
<evidence type="ECO:0000256" key="2">
    <source>
        <dbReference type="ARBA" id="ARBA00004496"/>
    </source>
</evidence>
<organism evidence="13 14">
    <name type="scientific">Apatococcus fuscideae</name>
    <dbReference type="NCBI Taxonomy" id="2026836"/>
    <lineage>
        <taxon>Eukaryota</taxon>
        <taxon>Viridiplantae</taxon>
        <taxon>Chlorophyta</taxon>
        <taxon>core chlorophytes</taxon>
        <taxon>Trebouxiophyceae</taxon>
        <taxon>Chlorellales</taxon>
        <taxon>Chlorellaceae</taxon>
        <taxon>Apatococcus</taxon>
    </lineage>
</organism>
<dbReference type="GO" id="GO:0000796">
    <property type="term" value="C:condensin complex"/>
    <property type="evidence" value="ECO:0007669"/>
    <property type="project" value="InterPro"/>
</dbReference>
<comment type="caution">
    <text evidence="13">The sequence shown here is derived from an EMBL/GenBank/DDBJ whole genome shotgun (WGS) entry which is preliminary data.</text>
</comment>
<dbReference type="Pfam" id="PF05786">
    <property type="entry name" value="Cnd2"/>
    <property type="match status" value="1"/>
</dbReference>
<dbReference type="PANTHER" id="PTHR13108">
    <property type="entry name" value="CONDENSIN COMPLEX SUBUNIT 2"/>
    <property type="match status" value="1"/>
</dbReference>
<evidence type="ECO:0000256" key="8">
    <source>
        <dbReference type="ARBA" id="ARBA00022776"/>
    </source>
</evidence>
<comment type="subcellular location">
    <subcellularLocation>
        <location evidence="1">Chromosome</location>
    </subcellularLocation>
    <subcellularLocation>
        <location evidence="2">Cytoplasm</location>
    </subcellularLocation>
</comment>
<dbReference type="Proteomes" id="UP001485043">
    <property type="component" value="Unassembled WGS sequence"/>
</dbReference>
<dbReference type="GO" id="GO:0051301">
    <property type="term" value="P:cell division"/>
    <property type="evidence" value="ECO:0007669"/>
    <property type="project" value="UniProtKB-KW"/>
</dbReference>
<comment type="similarity">
    <text evidence="3 11">Belongs to the CND2 (condensin subunit 2) family.</text>
</comment>
<evidence type="ECO:0000256" key="9">
    <source>
        <dbReference type="ARBA" id="ARBA00023067"/>
    </source>
</evidence>
<sequence>MVLQELADPRQLAKPSVASATGGPQRKAQKLQQAISRAQRIGTERPAYRDENAGSLSEGEAGSSNGNRADHMEAGLVSQHRAHAGSNMALSSPDRLPAGTQIARHGPGTHASQQQQQALSGDQLAVLYSSCLKLASENKIDKNNTWQLGLIDHLSDLVKPSQEEEGQLNFQRASMSLDAGVKIYSHRVDSVHTVAFRMLCGLGRPGTGPAPDDSQDGAEPGDDGEGEASQTGRGAKAKRGAAVTADPSSTLESNIDALNVKKFDIAFAVDPLFHKTSAQFDEGGARGLLLHNLSVLHGCDIAFDSTEVPDISVNVHEAVPDVQVPLEGLQQQIAQGLGQNSAPLPDISPSLTELLRLAGASPPLSAAQEAHDLIASLVSAGASGTVDADAAAQGLQQLSLLDDAALPDNGAGGPADDFAAGFDDDNDQDGDSPASEPEPGPSEDAALGQPSSSPGLEDSISGLPCESASTLGQQEEGDLGVGAADDAPDVAEWLLRASQQDPIAAGGKAGWAGASHWKFRTRTAKPTASATDSAASGSTAPKRRPSRRKQARAVLDFENLPELPAGAFEVATSRDQICHKALPPAHTLLAPDCHFQASHLACLFLKPHAKLTSKRRGKAAAAQLPPATQSSSLWHSQDDNMGFPETGGDDDDDDMGHGGGWGDEGSSEAFANGSASLVPAPRQVARISVTYASAAKQVDVRVLKETLRDGLQALQSPDAAATDSASSEVSFQELLQQVPADTAAGKPSDLSVHLCFICVLHLANEHGLAITAAPSLDSMVISSLPACW</sequence>
<evidence type="ECO:0000256" key="7">
    <source>
        <dbReference type="ARBA" id="ARBA00022618"/>
    </source>
</evidence>
<feature type="region of interest" description="Disordered" evidence="12">
    <location>
        <begin position="406"/>
        <end position="484"/>
    </location>
</feature>
<evidence type="ECO:0000256" key="4">
    <source>
        <dbReference type="ARBA" id="ARBA00016065"/>
    </source>
</evidence>
<keyword evidence="7 11" id="KW-0132">Cell division</keyword>
<dbReference type="PANTHER" id="PTHR13108:SF9">
    <property type="entry name" value="CONDENSIN COMPLEX SUBUNIT 2"/>
    <property type="match status" value="1"/>
</dbReference>
<dbReference type="GO" id="GO:0007076">
    <property type="term" value="P:mitotic chromosome condensation"/>
    <property type="evidence" value="ECO:0007669"/>
    <property type="project" value="InterPro"/>
</dbReference>